<protein>
    <submittedName>
        <fullName evidence="2">Transposase family protein</fullName>
    </submittedName>
</protein>
<dbReference type="EMBL" id="JABKAU010000019">
    <property type="protein sequence ID" value="NVO31876.1"/>
    <property type="molecule type" value="Genomic_DNA"/>
</dbReference>
<proteinExistence type="predicted"/>
<reference evidence="2 3" key="1">
    <citation type="submission" date="2020-05" db="EMBL/GenBank/DDBJ databases">
        <title>Hymenobacter terrestris sp. nov. and Hymenobacter lapidiphilus sp. nov., isolated from regoliths in Antarctica.</title>
        <authorList>
            <person name="Sedlacek I."/>
            <person name="Pantucek R."/>
            <person name="Zeman M."/>
            <person name="Holochova P."/>
            <person name="Kralova S."/>
            <person name="Stankova E."/>
            <person name="Sedo O."/>
            <person name="Micenkova L."/>
            <person name="Svec P."/>
            <person name="Gupta V."/>
            <person name="Sood U."/>
            <person name="Korpole U.S."/>
            <person name="Lal R."/>
        </authorList>
    </citation>
    <scope>NUCLEOTIDE SEQUENCE [LARGE SCALE GENOMIC DNA]</scope>
    <source>
        <strain evidence="2 3">P5342</strain>
    </source>
</reference>
<dbReference type="AlphaFoldDB" id="A0A7Y7U5M3"/>
<dbReference type="Proteomes" id="UP000565521">
    <property type="component" value="Unassembled WGS sequence"/>
</dbReference>
<dbReference type="InterPro" id="IPR027805">
    <property type="entry name" value="Transposase_HTH_dom"/>
</dbReference>
<evidence type="ECO:0000313" key="2">
    <source>
        <dbReference type="EMBL" id="NVO31876.1"/>
    </source>
</evidence>
<evidence type="ECO:0000259" key="1">
    <source>
        <dbReference type="Pfam" id="PF13613"/>
    </source>
</evidence>
<comment type="caution">
    <text evidence="2">The sequence shown here is derived from an EMBL/GenBank/DDBJ whole genome shotgun (WGS) entry which is preliminary data.</text>
</comment>
<evidence type="ECO:0000313" key="3">
    <source>
        <dbReference type="Proteomes" id="UP000565521"/>
    </source>
</evidence>
<feature type="domain" description="Transposase Helix-turn-helix" evidence="1">
    <location>
        <begin position="58"/>
        <end position="107"/>
    </location>
</feature>
<gene>
    <name evidence="2" type="ORF">HW554_11690</name>
</gene>
<keyword evidence="3" id="KW-1185">Reference proteome</keyword>
<dbReference type="Pfam" id="PF13613">
    <property type="entry name" value="HTH_Tnp_4"/>
    <property type="match status" value="1"/>
</dbReference>
<name>A0A7Y7U5M3_9BACT</name>
<organism evidence="2 3">
    <name type="scientific">Hymenobacter lapidiphilus</name>
    <dbReference type="NCBI Taxonomy" id="2608003"/>
    <lineage>
        <taxon>Bacteria</taxon>
        <taxon>Pseudomonadati</taxon>
        <taxon>Bacteroidota</taxon>
        <taxon>Cytophagia</taxon>
        <taxon>Cytophagales</taxon>
        <taxon>Hymenobacteraceae</taxon>
        <taxon>Hymenobacter</taxon>
    </lineage>
</organism>
<accession>A0A7Y7U5M3</accession>
<sequence>MNTIVDDRQMRALTGLDMATFCALAEPFTNGCQQEADARFSVQRPRQRKAGGGRKGVLASSQQKLLFILYYLKTYPTFDVLAATFGLPRSKACEHAHHLARALERTLRTLNVLPARAIDSLAQMQAVFADVPVLLLDATERPLHRPQATVDQKADYSGKKKTDA</sequence>